<feature type="domain" description="N-acetyltransferase" evidence="1">
    <location>
        <begin position="1"/>
        <end position="150"/>
    </location>
</feature>
<dbReference type="SUPFAM" id="SSF55729">
    <property type="entry name" value="Acyl-CoA N-acyltransferases (Nat)"/>
    <property type="match status" value="1"/>
</dbReference>
<keyword evidence="3" id="KW-1185">Reference proteome</keyword>
<dbReference type="Proteomes" id="UP001254848">
    <property type="component" value="Unassembled WGS sequence"/>
</dbReference>
<dbReference type="InterPro" id="IPR016181">
    <property type="entry name" value="Acyl_CoA_acyltransferase"/>
</dbReference>
<evidence type="ECO:0000313" key="2">
    <source>
        <dbReference type="EMBL" id="MDT8901962.1"/>
    </source>
</evidence>
<proteinExistence type="predicted"/>
<reference evidence="2 3" key="1">
    <citation type="submission" date="2023-07" db="EMBL/GenBank/DDBJ databases">
        <title>The novel representative of Negativicutes class, Anaeroselena agilis gen. nov. sp. nov.</title>
        <authorList>
            <person name="Prokofeva M.I."/>
            <person name="Elcheninov A.G."/>
            <person name="Klyukina A."/>
            <person name="Kublanov I.V."/>
            <person name="Frolov E.N."/>
            <person name="Podosokorskaya O.A."/>
        </authorList>
    </citation>
    <scope>NUCLEOTIDE SEQUENCE [LARGE SCALE GENOMIC DNA]</scope>
    <source>
        <strain evidence="2 3">4137-cl</strain>
    </source>
</reference>
<dbReference type="Gene3D" id="3.40.630.30">
    <property type="match status" value="1"/>
</dbReference>
<accession>A0ABU3NYU9</accession>
<dbReference type="Pfam" id="PF00583">
    <property type="entry name" value="Acetyltransf_1"/>
    <property type="match status" value="1"/>
</dbReference>
<dbReference type="PROSITE" id="PS51186">
    <property type="entry name" value="GNAT"/>
    <property type="match status" value="1"/>
</dbReference>
<sequence>MIEKANVTDAGEILALQRLAYISEAEIYGDYRISPLTQTLVEVEEEFSARVFLKMVVDGRIVGSARGREQDGTCHVGRLVVHPDYQKRGYGSRLLTGMEEFFPRCGRFELFTGHKSVANIRLYQKHGYIPFKTETVTDGLSFIYLEKIKGKS</sequence>
<organism evidence="2 3">
    <name type="scientific">Anaeroselena agilis</name>
    <dbReference type="NCBI Taxonomy" id="3063788"/>
    <lineage>
        <taxon>Bacteria</taxon>
        <taxon>Bacillati</taxon>
        <taxon>Bacillota</taxon>
        <taxon>Negativicutes</taxon>
        <taxon>Acetonemataceae</taxon>
        <taxon>Anaeroselena</taxon>
    </lineage>
</organism>
<evidence type="ECO:0000313" key="3">
    <source>
        <dbReference type="Proteomes" id="UP001254848"/>
    </source>
</evidence>
<dbReference type="CDD" id="cd04301">
    <property type="entry name" value="NAT_SF"/>
    <property type="match status" value="1"/>
</dbReference>
<name>A0ABU3NYU9_9FIRM</name>
<gene>
    <name evidence="2" type="ORF">Q4T40_11970</name>
</gene>
<dbReference type="InterPro" id="IPR000182">
    <property type="entry name" value="GNAT_dom"/>
</dbReference>
<evidence type="ECO:0000259" key="1">
    <source>
        <dbReference type="PROSITE" id="PS51186"/>
    </source>
</evidence>
<dbReference type="RefSeq" id="WP_413780457.1">
    <property type="nucleotide sequence ID" value="NZ_JAUOZS010000001.1"/>
</dbReference>
<protein>
    <submittedName>
        <fullName evidence="2">GNAT family N-acetyltransferase</fullName>
    </submittedName>
</protein>
<dbReference type="EMBL" id="JAUOZS010000001">
    <property type="protein sequence ID" value="MDT8901962.1"/>
    <property type="molecule type" value="Genomic_DNA"/>
</dbReference>
<comment type="caution">
    <text evidence="2">The sequence shown here is derived from an EMBL/GenBank/DDBJ whole genome shotgun (WGS) entry which is preliminary data.</text>
</comment>